<name>A0ABY8R9Y6_9FLAO</name>
<evidence type="ECO:0000313" key="3">
    <source>
        <dbReference type="Proteomes" id="UP001241656"/>
    </source>
</evidence>
<protein>
    <submittedName>
        <fullName evidence="2">Uncharacterized protein</fullName>
    </submittedName>
</protein>
<feature type="compositionally biased region" description="Basic and acidic residues" evidence="1">
    <location>
        <begin position="202"/>
        <end position="212"/>
    </location>
</feature>
<accession>A0ABY8R9Y6</accession>
<dbReference type="Proteomes" id="UP001241656">
    <property type="component" value="Chromosome"/>
</dbReference>
<evidence type="ECO:0000256" key="1">
    <source>
        <dbReference type="SAM" id="MobiDB-lite"/>
    </source>
</evidence>
<dbReference type="EMBL" id="CP124855">
    <property type="protein sequence ID" value="WHF50770.1"/>
    <property type="molecule type" value="Genomic_DNA"/>
</dbReference>
<feature type="region of interest" description="Disordered" evidence="1">
    <location>
        <begin position="189"/>
        <end position="212"/>
    </location>
</feature>
<evidence type="ECO:0000313" key="2">
    <source>
        <dbReference type="EMBL" id="WHF50770.1"/>
    </source>
</evidence>
<proteinExistence type="predicted"/>
<keyword evidence="3" id="KW-1185">Reference proteome</keyword>
<sequence length="342" mass="40310">MQSLQDIHDKIFFETKTILETLCKINSKDELLAKQDLFTEVTDRIAFLRILEKNEDSFARILSDESTDNQFINENKVIGEKTVPVEFDENDFADDTIEEEVMFTNELNDFEDEIKTEEKTVNNPFHSESIEKQNDEIQIDTISESDLWSEEEIPLIIEHQEADYAERVAQKERDLEEMEERRRKIVQFSKHESLPEDTTEIPEDKGESPHQQAEKKFKLANIKGLKMVQQLFDIDSLEEEIEIKDHQSDEGSLVKSNVKTDFMQAERKKTEFKLDLNDKVAFAKSLFAGNEEELKSTIEKLNSFDTLDEAKQYLSEIYYRKDWSKVDEYAQRLWNLVENKFM</sequence>
<dbReference type="RefSeq" id="WP_282904176.1">
    <property type="nucleotide sequence ID" value="NZ_CP124855.1"/>
</dbReference>
<organism evidence="2 3">
    <name type="scientific">Chryseobacterium gotjawalense</name>
    <dbReference type="NCBI Taxonomy" id="3042315"/>
    <lineage>
        <taxon>Bacteria</taxon>
        <taxon>Pseudomonadati</taxon>
        <taxon>Bacteroidota</taxon>
        <taxon>Flavobacteriia</taxon>
        <taxon>Flavobacteriales</taxon>
        <taxon>Weeksellaceae</taxon>
        <taxon>Chryseobacterium group</taxon>
        <taxon>Chryseobacterium</taxon>
    </lineage>
</organism>
<reference evidence="2 3" key="1">
    <citation type="submission" date="2023-05" db="EMBL/GenBank/DDBJ databases">
        <title>Genomic insight into Chryseobacterium sp. wdc7 isolated forest soil (Gotjawal).</title>
        <authorList>
            <person name="Park S.-J."/>
        </authorList>
    </citation>
    <scope>NUCLEOTIDE SEQUENCE [LARGE SCALE GENOMIC DNA]</scope>
    <source>
        <strain evidence="3">wdc7</strain>
    </source>
</reference>
<gene>
    <name evidence="2" type="ORF">QGN23_10025</name>
</gene>